<dbReference type="OrthoDB" id="199763at2"/>
<accession>A0A2P8GSS0</accession>
<dbReference type="RefSeq" id="WP_106562206.1">
    <property type="nucleotide sequence ID" value="NZ_PYAU01000001.1"/>
</dbReference>
<feature type="signal peptide" evidence="1">
    <location>
        <begin position="1"/>
        <end position="25"/>
    </location>
</feature>
<evidence type="ECO:0000313" key="2">
    <source>
        <dbReference type="EMBL" id="PSL37002.1"/>
    </source>
</evidence>
<evidence type="ECO:0000256" key="1">
    <source>
        <dbReference type="SAM" id="SignalP"/>
    </source>
</evidence>
<dbReference type="Proteomes" id="UP000241203">
    <property type="component" value="Unassembled WGS sequence"/>
</dbReference>
<evidence type="ECO:0000313" key="4">
    <source>
        <dbReference type="Proteomes" id="UP000241203"/>
    </source>
</evidence>
<dbReference type="Proteomes" id="UP000268291">
    <property type="component" value="Unassembled WGS sequence"/>
</dbReference>
<proteinExistence type="predicted"/>
<reference evidence="2 4" key="1">
    <citation type="submission" date="2018-03" db="EMBL/GenBank/DDBJ databases">
        <title>Genomic Encyclopedia of Archaeal and Bacterial Type Strains, Phase II (KMG-II): from individual species to whole genera.</title>
        <authorList>
            <person name="Goeker M."/>
        </authorList>
    </citation>
    <scope>NUCLEOTIDE SEQUENCE [LARGE SCALE GENOMIC DNA]</scope>
    <source>
        <strain evidence="2 4">DSM 21548</strain>
    </source>
</reference>
<organism evidence="2 4">
    <name type="scientific">Labedella gwakjiensis</name>
    <dbReference type="NCBI Taxonomy" id="390269"/>
    <lineage>
        <taxon>Bacteria</taxon>
        <taxon>Bacillati</taxon>
        <taxon>Actinomycetota</taxon>
        <taxon>Actinomycetes</taxon>
        <taxon>Micrococcales</taxon>
        <taxon>Microbacteriaceae</taxon>
        <taxon>Labedella</taxon>
    </lineage>
</organism>
<sequence length="119" mass="12866">MAPPKTDPRIGLTVSFLLVATPPMAATVVAEPMRLVARGYSSDDLLTESISASSAAPRLAINVQSAGIGTSAGIGLPQDYYWTEDWQSEEARALHELETGEFEEFDSADAVLDWLHEDE</sequence>
<comment type="caution">
    <text evidence="2">The sequence shown here is derived from an EMBL/GenBank/DDBJ whole genome shotgun (WGS) entry which is preliminary data.</text>
</comment>
<feature type="chain" id="PRO_5015164548" evidence="1">
    <location>
        <begin position="26"/>
        <end position="119"/>
    </location>
</feature>
<dbReference type="EMBL" id="PYAU01000001">
    <property type="protein sequence ID" value="PSL37002.1"/>
    <property type="molecule type" value="Genomic_DNA"/>
</dbReference>
<protein>
    <submittedName>
        <fullName evidence="2">Uncharacterized protein</fullName>
    </submittedName>
</protein>
<name>A0A2P8GSS0_9MICO</name>
<keyword evidence="1" id="KW-0732">Signal</keyword>
<evidence type="ECO:0000313" key="5">
    <source>
        <dbReference type="Proteomes" id="UP000268291"/>
    </source>
</evidence>
<dbReference type="EMBL" id="RZGY01000005">
    <property type="protein sequence ID" value="RUQ81839.1"/>
    <property type="molecule type" value="Genomic_DNA"/>
</dbReference>
<gene>
    <name evidence="2" type="ORF">CLV49_0605</name>
    <name evidence="3" type="ORF">ELQ93_17580</name>
</gene>
<dbReference type="AlphaFoldDB" id="A0A2P8GSS0"/>
<evidence type="ECO:0000313" key="3">
    <source>
        <dbReference type="EMBL" id="RUQ81839.1"/>
    </source>
</evidence>
<reference evidence="3 5" key="2">
    <citation type="submission" date="2018-12" db="EMBL/GenBank/DDBJ databases">
        <authorList>
            <person name="hu s."/>
            <person name="Xu Y."/>
            <person name="Xu B."/>
            <person name="Li F."/>
        </authorList>
    </citation>
    <scope>NUCLEOTIDE SEQUENCE [LARGE SCALE GENOMIC DNA]</scope>
    <source>
        <strain evidence="3 5">KSW2-17</strain>
    </source>
</reference>
<keyword evidence="5" id="KW-1185">Reference proteome</keyword>